<evidence type="ECO:0000313" key="4">
    <source>
        <dbReference type="Proteomes" id="UP000037460"/>
    </source>
</evidence>
<keyword evidence="4" id="KW-1185">Reference proteome</keyword>
<dbReference type="InterPro" id="IPR027073">
    <property type="entry name" value="5_3_exoribonuclease"/>
</dbReference>
<dbReference type="Gene3D" id="3.80.10.10">
    <property type="entry name" value="Ribonuclease Inhibitor"/>
    <property type="match status" value="6"/>
</dbReference>
<dbReference type="AlphaFoldDB" id="A0A0M0JMJ0"/>
<gene>
    <name evidence="3" type="ORF">Ctob_009526</name>
</gene>
<dbReference type="PANTHER" id="PTHR12341:SF41">
    <property type="entry name" value="5'-3' EXORIBONUCLEASE 2"/>
    <property type="match status" value="1"/>
</dbReference>
<comment type="caution">
    <text evidence="3">The sequence shown here is derived from an EMBL/GenBank/DDBJ whole genome shotgun (WGS) entry which is preliminary data.</text>
</comment>
<protein>
    <submittedName>
        <fullName evidence="3">5-3 exoribonuclease 2</fullName>
    </submittedName>
</protein>
<organism evidence="3 4">
    <name type="scientific">Chrysochromulina tobinii</name>
    <dbReference type="NCBI Taxonomy" id="1460289"/>
    <lineage>
        <taxon>Eukaryota</taxon>
        <taxon>Haptista</taxon>
        <taxon>Haptophyta</taxon>
        <taxon>Prymnesiophyceae</taxon>
        <taxon>Prymnesiales</taxon>
        <taxon>Chrysochromulinaceae</taxon>
        <taxon>Chrysochromulina</taxon>
    </lineage>
</organism>
<name>A0A0M0JMJ0_9EUKA</name>
<proteinExistence type="predicted"/>
<dbReference type="Proteomes" id="UP000037460">
    <property type="component" value="Unassembled WGS sequence"/>
</dbReference>
<dbReference type="Pfam" id="PF03159">
    <property type="entry name" value="XRN_N"/>
    <property type="match status" value="1"/>
</dbReference>
<dbReference type="Pfam" id="PF13516">
    <property type="entry name" value="LRR_6"/>
    <property type="match status" value="3"/>
</dbReference>
<dbReference type="GO" id="GO:0005634">
    <property type="term" value="C:nucleus"/>
    <property type="evidence" value="ECO:0007669"/>
    <property type="project" value="TreeGrafter"/>
</dbReference>
<feature type="region of interest" description="Disordered" evidence="1">
    <location>
        <begin position="742"/>
        <end position="768"/>
    </location>
</feature>
<dbReference type="EMBL" id="JWZX01002678">
    <property type="protein sequence ID" value="KOO27720.1"/>
    <property type="molecule type" value="Genomic_DNA"/>
</dbReference>
<dbReference type="CDD" id="cd18673">
    <property type="entry name" value="PIN_XRN1-2-like"/>
    <property type="match status" value="1"/>
</dbReference>
<dbReference type="InterPro" id="IPR032675">
    <property type="entry name" value="LRR_dom_sf"/>
</dbReference>
<dbReference type="PANTHER" id="PTHR12341">
    <property type="entry name" value="5'-&gt;3' EXORIBONUCLEASE"/>
    <property type="match status" value="1"/>
</dbReference>
<dbReference type="InterPro" id="IPR001611">
    <property type="entry name" value="Leu-rich_rpt"/>
</dbReference>
<dbReference type="GO" id="GO:0003723">
    <property type="term" value="F:RNA binding"/>
    <property type="evidence" value="ECO:0007669"/>
    <property type="project" value="TreeGrafter"/>
</dbReference>
<dbReference type="SMART" id="SM00368">
    <property type="entry name" value="LRR_RI"/>
    <property type="match status" value="13"/>
</dbReference>
<dbReference type="InterPro" id="IPR004859">
    <property type="entry name" value="Xrn1_N"/>
</dbReference>
<evidence type="ECO:0000256" key="1">
    <source>
        <dbReference type="SAM" id="MobiDB-lite"/>
    </source>
</evidence>
<evidence type="ECO:0000259" key="2">
    <source>
        <dbReference type="Pfam" id="PF03159"/>
    </source>
</evidence>
<evidence type="ECO:0000313" key="3">
    <source>
        <dbReference type="EMBL" id="KOO27720.1"/>
    </source>
</evidence>
<feature type="domain" description="Xrn1 N-terminal" evidence="2">
    <location>
        <begin position="545"/>
        <end position="743"/>
    </location>
</feature>
<dbReference type="Gene3D" id="3.40.50.12390">
    <property type="match status" value="1"/>
</dbReference>
<dbReference type="GO" id="GO:0004534">
    <property type="term" value="F:5'-3' RNA exonuclease activity"/>
    <property type="evidence" value="ECO:0007669"/>
    <property type="project" value="TreeGrafter"/>
</dbReference>
<dbReference type="OrthoDB" id="372487at2759"/>
<dbReference type="SUPFAM" id="SSF52047">
    <property type="entry name" value="RNI-like"/>
    <property type="match status" value="1"/>
</dbReference>
<dbReference type="GO" id="GO:0000956">
    <property type="term" value="P:nuclear-transcribed mRNA catabolic process"/>
    <property type="evidence" value="ECO:0007669"/>
    <property type="project" value="TreeGrafter"/>
</dbReference>
<accession>A0A0M0JMJ0</accession>
<sequence>MGALTKLSLAKNKLGEEGTKFLCDALVGNNTLKELDLSGDSSFRGTGSNIGGTAGAKHVANMLLVNGALTSVDLRGNQLGDEGWDAIFAAICGNKDSKIMSMDVSHENIGPAGVQLIAEALRTSITGAALTEVNLDGYALPIKKLKGTESVESLDLSNKRLGVASAIVIASLIGVNNALTALDFSFNDLKDEGVSAVCEAIKRNKETKLASLNVKKNGIGPMGANAVAAMAAVTGALMSVDLSGNQLTDYGRDMTGIKELAAALGVNGALTHLSLVGNEKLGDEGVEALSVAIEQSKSLRTLDLSSDSECQPCSTRVSTMFGPKGATALAKALAINSSLTQIELQGNYLGVKGATAFADALHVNSSLRKLNLSNTRLCGVWFYCGVSTGTYNAEGITAIADALRVNGALTSINLSRGNQLGDEGWGAIFAAICGNKDSKIMSMDVSHENIGPAGVKLIAEALRTSITGALTMANLLGNQLDAESAKMLAEVAKQKGISLCGIPGPLITEMESPGAREAYLRAGGDACDLLVLARLRRTASGGEQMGVPSFFRWIKERYPSCVTSPDDSHCDNFYVDMNGIIHPCFHPEHGPQPSTYEEVYALILRRLEELIAVAQPRKLLFLAVDGPAPRAKMNQQRGRRFRSSLEAEQKRSLEASLPERYQADGRVVPDAAARTMDSNVITPGTEFMAMLGRWLRHWAFVQLNASEPPSYRIILSDASVPGEGEHKAMAFIRAQRHAPGYEPIGSSSACKCSPRRSDSTGTSRRRIT</sequence>
<reference evidence="4" key="1">
    <citation type="journal article" date="2015" name="PLoS Genet.">
        <title>Genome Sequence and Transcriptome Analyses of Chrysochromulina tobin: Metabolic Tools for Enhanced Algal Fitness in the Prominent Order Prymnesiales (Haptophyceae).</title>
        <authorList>
            <person name="Hovde B.T."/>
            <person name="Deodato C.R."/>
            <person name="Hunsperger H.M."/>
            <person name="Ryken S.A."/>
            <person name="Yost W."/>
            <person name="Jha R.K."/>
            <person name="Patterson J."/>
            <person name="Monnat R.J. Jr."/>
            <person name="Barlow S.B."/>
            <person name="Starkenburg S.R."/>
            <person name="Cattolico R.A."/>
        </authorList>
    </citation>
    <scope>NUCLEOTIDE SEQUENCE</scope>
    <source>
        <strain evidence="4">CCMP291</strain>
    </source>
</reference>